<protein>
    <recommendedName>
        <fullName evidence="3">Acyltransferase 3 domain-containing protein</fullName>
    </recommendedName>
</protein>
<feature type="compositionally biased region" description="Basic and acidic residues" evidence="1">
    <location>
        <begin position="1131"/>
        <end position="1147"/>
    </location>
</feature>
<dbReference type="Gene3D" id="2.60.120.330">
    <property type="entry name" value="B-lactam Antibiotic, Isopenicillin N Synthase, Chain"/>
    <property type="match status" value="1"/>
</dbReference>
<keyword evidence="2" id="KW-0472">Membrane</keyword>
<evidence type="ECO:0000313" key="5">
    <source>
        <dbReference type="Proteomes" id="UP001642484"/>
    </source>
</evidence>
<organism evidence="4 5">
    <name type="scientific">Durusdinium trenchii</name>
    <dbReference type="NCBI Taxonomy" id="1381693"/>
    <lineage>
        <taxon>Eukaryota</taxon>
        <taxon>Sar</taxon>
        <taxon>Alveolata</taxon>
        <taxon>Dinophyceae</taxon>
        <taxon>Suessiales</taxon>
        <taxon>Symbiodiniaceae</taxon>
        <taxon>Durusdinium</taxon>
    </lineage>
</organism>
<dbReference type="Proteomes" id="UP001642484">
    <property type="component" value="Unassembled WGS sequence"/>
</dbReference>
<dbReference type="PANTHER" id="PTHR11161">
    <property type="entry name" value="O-ACYLTRANSFERASE"/>
    <property type="match status" value="1"/>
</dbReference>
<dbReference type="InterPro" id="IPR052728">
    <property type="entry name" value="O2_lipid_transport_reg"/>
</dbReference>
<feature type="transmembrane region" description="Helical" evidence="2">
    <location>
        <begin position="779"/>
        <end position="806"/>
    </location>
</feature>
<dbReference type="EMBL" id="CAXAMN010005002">
    <property type="protein sequence ID" value="CAK9011913.1"/>
    <property type="molecule type" value="Genomic_DNA"/>
</dbReference>
<sequence>MIQVQDGSGLPGSQAMPSPLFGSCDVNVVRMIHKTNASQKVKGKKRSYPARPCLWSIWTTCGRPGRMQQPHWSDFVQEPGIFFQPVARDKGVMDATDEAIKSDIRAMSKLPWAEHMAILTGDDDFVPSVQEFCASGRSAILLLPPGKTSCLKRYSEETEAQVCTLKPPRSLVKCPTVMALLHATGDGSLQERQLQWPEERCLQLDEMLKTLAELGYYHPEDEFWHHAVAKFWFANSLGTVPVYPSWLLHDAVAMVLAPDAKRWTPRGARRWAFVLPRVDSEGPGLKAWKYASRLDAEVARAGIGPFMLEDSEDLAEEVLRRLGYLDPGEVHNSDFREDSEIRSFLCQEGYLEATTVPEEAVFQAMQSYAKEKRLPAKRSRVRLSVVLPDGMIAPLGYRKGTAWHPDARVVENGRLILHAPRDRNSWVEMGHPQVPIQTNPRALTRVGQLLLHVPEGDSGSELGVNGAMMFHAEERQLHWADFSIPHCVFNAGTQQLSARPRVHLIIDVLGRDNEDGRRGEGLGGEKRVMSGEGRANPCMAIPIPIDFARNFLAHLPTAEAERFRRHALPEVALGEASAVGPPGTRFARPLSRQMSDTFGMLPVGAEMLSLERRIWEQVTKAYASQVSAEPALSRWANLRTQTAHSPLAAGGIDRKVEVLRPGFFVGERIDLKDLRIRSDTDWLRVLDGARALALLWTFALHSLLLETWDVESQKRRDLEETWDVMKRQWWAQLPLQGNTGVDAFFVLSGCLMTRSYEKLRKASKQPLWRRYAVFLLCRFFRLWPMVCVAVMASLLMGLLPCCAWSARWHSIWAHLLLVQNLDVESLKNPDLTVLWSIGTEMQIYLITPALLELLLRPTGQRRIWAFFALGCISILSTVFRFWLVFGSPDNPIERTWPPRPIYANPLSRLSPYLSGIALQLAFAERSLAPNATTVIASADSTASRAAEIPRAAMASAAVFSDVAALGVLLLSLLLGQKPEAAPSFMFDHFSQVVVKLIAILFPPIYGWALARVLFRCLTTPRGRSLPWSALQLFLASKIWRCLATLSYSAYVMQQFAVQPLARLMKELDLQWTADTSVSEAIWRYPVVLLLWTLMSCLIALPCHVIIEKPGIRLGRILSQRALGDGGAPWRPHSEGVPRAREVGNDEA</sequence>
<comment type="caution">
    <text evidence="4">The sequence shown here is derived from an EMBL/GenBank/DDBJ whole genome shotgun (WGS) entry which is preliminary data.</text>
</comment>
<keyword evidence="2" id="KW-0812">Transmembrane</keyword>
<evidence type="ECO:0000313" key="4">
    <source>
        <dbReference type="EMBL" id="CAK9011913.1"/>
    </source>
</evidence>
<dbReference type="PANTHER" id="PTHR11161:SF12">
    <property type="entry name" value="ACYLTRANSFERASE 3 DOMAIN-CONTAINING PROTEIN-RELATED"/>
    <property type="match status" value="1"/>
</dbReference>
<proteinExistence type="predicted"/>
<keyword evidence="2" id="KW-1133">Transmembrane helix</keyword>
<gene>
    <name evidence="4" type="ORF">CCMP2556_LOCUS10648</name>
</gene>
<reference evidence="4 5" key="1">
    <citation type="submission" date="2024-02" db="EMBL/GenBank/DDBJ databases">
        <authorList>
            <person name="Chen Y."/>
            <person name="Shah S."/>
            <person name="Dougan E. K."/>
            <person name="Thang M."/>
            <person name="Chan C."/>
        </authorList>
    </citation>
    <scope>NUCLEOTIDE SEQUENCE [LARGE SCALE GENOMIC DNA]</scope>
</reference>
<feature type="region of interest" description="Disordered" evidence="1">
    <location>
        <begin position="1124"/>
        <end position="1147"/>
    </location>
</feature>
<keyword evidence="5" id="KW-1185">Reference proteome</keyword>
<dbReference type="Pfam" id="PF01757">
    <property type="entry name" value="Acyl_transf_3"/>
    <property type="match status" value="1"/>
</dbReference>
<feature type="domain" description="Acyltransferase 3" evidence="3">
    <location>
        <begin position="686"/>
        <end position="1099"/>
    </location>
</feature>
<dbReference type="InterPro" id="IPR002656">
    <property type="entry name" value="Acyl_transf_3_dom"/>
</dbReference>
<feature type="transmembrane region" description="Helical" evidence="2">
    <location>
        <begin position="994"/>
        <end position="1017"/>
    </location>
</feature>
<evidence type="ECO:0000256" key="2">
    <source>
        <dbReference type="SAM" id="Phobius"/>
    </source>
</evidence>
<dbReference type="InterPro" id="IPR027443">
    <property type="entry name" value="IPNS-like_sf"/>
</dbReference>
<evidence type="ECO:0000256" key="1">
    <source>
        <dbReference type="SAM" id="MobiDB-lite"/>
    </source>
</evidence>
<evidence type="ECO:0000259" key="3">
    <source>
        <dbReference type="Pfam" id="PF01757"/>
    </source>
</evidence>
<accession>A0ABP0JCG1</accession>
<name>A0ABP0JCG1_9DINO</name>
<feature type="transmembrane region" description="Helical" evidence="2">
    <location>
        <begin position="1081"/>
        <end position="1106"/>
    </location>
</feature>
<feature type="transmembrane region" description="Helical" evidence="2">
    <location>
        <begin position="951"/>
        <end position="974"/>
    </location>
</feature>
<feature type="transmembrane region" description="Helical" evidence="2">
    <location>
        <begin position="863"/>
        <end position="885"/>
    </location>
</feature>